<evidence type="ECO:0000313" key="6">
    <source>
        <dbReference type="Proteomes" id="UP000431080"/>
    </source>
</evidence>
<feature type="compositionally biased region" description="Gly residues" evidence="1">
    <location>
        <begin position="650"/>
        <end position="669"/>
    </location>
</feature>
<feature type="domain" description="TPM" evidence="4">
    <location>
        <begin position="35"/>
        <end position="151"/>
    </location>
</feature>
<feature type="compositionally biased region" description="Basic residues" evidence="1">
    <location>
        <begin position="670"/>
        <end position="679"/>
    </location>
</feature>
<feature type="transmembrane region" description="Helical" evidence="2">
    <location>
        <begin position="163"/>
        <end position="183"/>
    </location>
</feature>
<evidence type="ECO:0000313" key="5">
    <source>
        <dbReference type="EMBL" id="MRG61729.1"/>
    </source>
</evidence>
<evidence type="ECO:0000256" key="3">
    <source>
        <dbReference type="SAM" id="SignalP"/>
    </source>
</evidence>
<keyword evidence="2" id="KW-0812">Transmembrane</keyword>
<evidence type="ECO:0000259" key="4">
    <source>
        <dbReference type="Pfam" id="PF04536"/>
    </source>
</evidence>
<organism evidence="5 6">
    <name type="scientific">Agromyces agglutinans</name>
    <dbReference type="NCBI Taxonomy" id="2662258"/>
    <lineage>
        <taxon>Bacteria</taxon>
        <taxon>Bacillati</taxon>
        <taxon>Actinomycetota</taxon>
        <taxon>Actinomycetes</taxon>
        <taxon>Micrococcales</taxon>
        <taxon>Microbacteriaceae</taxon>
        <taxon>Agromyces</taxon>
    </lineage>
</organism>
<evidence type="ECO:0000256" key="1">
    <source>
        <dbReference type="SAM" id="MobiDB-lite"/>
    </source>
</evidence>
<reference evidence="5 6" key="1">
    <citation type="submission" date="2019-10" db="EMBL/GenBank/DDBJ databases">
        <authorList>
            <person name="Nie G."/>
            <person name="Ming H."/>
            <person name="Yi B."/>
        </authorList>
    </citation>
    <scope>NUCLEOTIDE SEQUENCE [LARGE SCALE GENOMIC DNA]</scope>
    <source>
        <strain evidence="5 6">CFH 90414</strain>
    </source>
</reference>
<dbReference type="Pfam" id="PF04536">
    <property type="entry name" value="TPM_phosphatase"/>
    <property type="match status" value="1"/>
</dbReference>
<proteinExistence type="predicted"/>
<dbReference type="InterPro" id="IPR007621">
    <property type="entry name" value="TPM_dom"/>
</dbReference>
<dbReference type="AlphaFoldDB" id="A0A6I2FAS3"/>
<feature type="chain" id="PRO_5026168452" description="TPM domain-containing protein" evidence="3">
    <location>
        <begin position="25"/>
        <end position="679"/>
    </location>
</feature>
<dbReference type="Gene3D" id="3.10.310.50">
    <property type="match status" value="1"/>
</dbReference>
<protein>
    <recommendedName>
        <fullName evidence="4">TPM domain-containing protein</fullName>
    </recommendedName>
</protein>
<feature type="signal peptide" evidence="3">
    <location>
        <begin position="1"/>
        <end position="24"/>
    </location>
</feature>
<comment type="caution">
    <text evidence="5">The sequence shown here is derived from an EMBL/GenBank/DDBJ whole genome shotgun (WGS) entry which is preliminary data.</text>
</comment>
<keyword evidence="2" id="KW-0472">Membrane</keyword>
<dbReference type="RefSeq" id="WP_153686112.1">
    <property type="nucleotide sequence ID" value="NZ_WJIF01000017.1"/>
</dbReference>
<name>A0A6I2FAS3_9MICO</name>
<dbReference type="Proteomes" id="UP000431080">
    <property type="component" value="Unassembled WGS sequence"/>
</dbReference>
<sequence length="679" mass="67615">MTAVAGAVVAAAAWTGVTASPAFAEDPVSFGASPVVDTAGVLGGDLADVEQAIDEAAERSGRQLFVAYVPTFTNPESAVEWAADTAIANNLGDEDYLLAVAVDGRAYYLSAANEASLSADEVQRISLEVVEPELVDEDWAGAAIAAADAIAGGGSGGGPGWGFIWFLVIAGVIVVGVVLLLAWRKRRRNAGAGAGTGGAGAPAPEVPLDELRRQAGGALVGADDAIRTSEEELGFAVASYGEEATAPFREALAAAKAKVAEAFGLQQRLDDAEPDTDAQRREWYGGILRLTGEADAALDEQAARFDELRDLERNAPQELERVRRAASQAAAHVAPASQRLDALRAQYADSALAAVADNPAQAESRLGFARAAIDEASAALGAGRAGEAAVAIRAGEEAVDQATALSGAIERLAGDLAAADQAVAAGVADLDRDVAEAGANPEGGLAELARSTAAEAAAIRDGLAQPRRDPLALHARVERANAAIDAAIGSVRAAAEQAARVAAQLDRSLVTARAQVQAAEDYLVARRGAIGAEARTRLAEAGRHLALAEQARGTDPAAALGDAQRAETLAAEAMRLAQQDVGGFGGLGGPAAGPGGQGGWGAPTGGGGGGDLFGAVLGGILINSVLGGGGGGGGFGGGFSGGGGGRSRAGFGGSFGGGRSAGSFGGGGTRGRRGSGGRF</sequence>
<accession>A0A6I2FAS3</accession>
<dbReference type="EMBL" id="WJIF01000017">
    <property type="protein sequence ID" value="MRG61729.1"/>
    <property type="molecule type" value="Genomic_DNA"/>
</dbReference>
<keyword evidence="6" id="KW-1185">Reference proteome</keyword>
<evidence type="ECO:0000256" key="2">
    <source>
        <dbReference type="SAM" id="Phobius"/>
    </source>
</evidence>
<feature type="region of interest" description="Disordered" evidence="1">
    <location>
        <begin position="650"/>
        <end position="679"/>
    </location>
</feature>
<keyword evidence="2" id="KW-1133">Transmembrane helix</keyword>
<gene>
    <name evidence="5" type="ORF">GE115_17870</name>
</gene>
<keyword evidence="3" id="KW-0732">Signal</keyword>